<dbReference type="Proteomes" id="UP000015106">
    <property type="component" value="Chromosome 1"/>
</dbReference>
<reference evidence="1" key="3">
    <citation type="submission" date="2022-06" db="UniProtKB">
        <authorList>
            <consortium name="EnsemblPlants"/>
        </authorList>
    </citation>
    <scope>IDENTIFICATION</scope>
</reference>
<organism evidence="1 2">
    <name type="scientific">Triticum urartu</name>
    <name type="common">Red wild einkorn</name>
    <name type="synonym">Crithodium urartu</name>
    <dbReference type="NCBI Taxonomy" id="4572"/>
    <lineage>
        <taxon>Eukaryota</taxon>
        <taxon>Viridiplantae</taxon>
        <taxon>Streptophyta</taxon>
        <taxon>Embryophyta</taxon>
        <taxon>Tracheophyta</taxon>
        <taxon>Spermatophyta</taxon>
        <taxon>Magnoliopsida</taxon>
        <taxon>Liliopsida</taxon>
        <taxon>Poales</taxon>
        <taxon>Poaceae</taxon>
        <taxon>BOP clade</taxon>
        <taxon>Pooideae</taxon>
        <taxon>Triticodae</taxon>
        <taxon>Triticeae</taxon>
        <taxon>Triticinae</taxon>
        <taxon>Triticum</taxon>
    </lineage>
</organism>
<keyword evidence="2" id="KW-1185">Reference proteome</keyword>
<evidence type="ECO:0000313" key="2">
    <source>
        <dbReference type="Proteomes" id="UP000015106"/>
    </source>
</evidence>
<dbReference type="Gramene" id="TuG1812G0100001253.01.T01">
    <property type="protein sequence ID" value="TuG1812G0100001253.01.T01.cds332824"/>
    <property type="gene ID" value="TuG1812G0100001253.01"/>
</dbReference>
<protein>
    <submittedName>
        <fullName evidence="1">Uncharacterized protein</fullName>
    </submittedName>
</protein>
<reference evidence="1" key="2">
    <citation type="submission" date="2018-03" db="EMBL/GenBank/DDBJ databases">
        <title>The Triticum urartu genome reveals the dynamic nature of wheat genome evolution.</title>
        <authorList>
            <person name="Ling H."/>
            <person name="Ma B."/>
            <person name="Shi X."/>
            <person name="Liu H."/>
            <person name="Dong L."/>
            <person name="Sun H."/>
            <person name="Cao Y."/>
            <person name="Gao Q."/>
            <person name="Zheng S."/>
            <person name="Li Y."/>
            <person name="Yu Y."/>
            <person name="Du H."/>
            <person name="Qi M."/>
            <person name="Li Y."/>
            <person name="Yu H."/>
            <person name="Cui Y."/>
            <person name="Wang N."/>
            <person name="Chen C."/>
            <person name="Wu H."/>
            <person name="Zhao Y."/>
            <person name="Zhang J."/>
            <person name="Li Y."/>
            <person name="Zhou W."/>
            <person name="Zhang B."/>
            <person name="Hu W."/>
            <person name="Eijk M."/>
            <person name="Tang J."/>
            <person name="Witsenboer H."/>
            <person name="Zhao S."/>
            <person name="Li Z."/>
            <person name="Zhang A."/>
            <person name="Wang D."/>
            <person name="Liang C."/>
        </authorList>
    </citation>
    <scope>NUCLEOTIDE SEQUENCE [LARGE SCALE GENOMIC DNA]</scope>
    <source>
        <strain evidence="1">cv. G1812</strain>
    </source>
</reference>
<sequence length="125" mass="14544">MLKSIISLSLVDPLTSDETRTRRKGNEIPRADAGKSINLRCHHMQPFGMNNLTARSCLGKSRAVTIAVNRQKRASSKSIIRLSRRRCVSNERRYTSRGRWLIRRIHNTRTMRVVKSRNMSKRRNI</sequence>
<reference evidence="2" key="1">
    <citation type="journal article" date="2013" name="Nature">
        <title>Draft genome of the wheat A-genome progenitor Triticum urartu.</title>
        <authorList>
            <person name="Ling H.Q."/>
            <person name="Zhao S."/>
            <person name="Liu D."/>
            <person name="Wang J."/>
            <person name="Sun H."/>
            <person name="Zhang C."/>
            <person name="Fan H."/>
            <person name="Li D."/>
            <person name="Dong L."/>
            <person name="Tao Y."/>
            <person name="Gao C."/>
            <person name="Wu H."/>
            <person name="Li Y."/>
            <person name="Cui Y."/>
            <person name="Guo X."/>
            <person name="Zheng S."/>
            <person name="Wang B."/>
            <person name="Yu K."/>
            <person name="Liang Q."/>
            <person name="Yang W."/>
            <person name="Lou X."/>
            <person name="Chen J."/>
            <person name="Feng M."/>
            <person name="Jian J."/>
            <person name="Zhang X."/>
            <person name="Luo G."/>
            <person name="Jiang Y."/>
            <person name="Liu J."/>
            <person name="Wang Z."/>
            <person name="Sha Y."/>
            <person name="Zhang B."/>
            <person name="Wu H."/>
            <person name="Tang D."/>
            <person name="Shen Q."/>
            <person name="Xue P."/>
            <person name="Zou S."/>
            <person name="Wang X."/>
            <person name="Liu X."/>
            <person name="Wang F."/>
            <person name="Yang Y."/>
            <person name="An X."/>
            <person name="Dong Z."/>
            <person name="Zhang K."/>
            <person name="Zhang X."/>
            <person name="Luo M.C."/>
            <person name="Dvorak J."/>
            <person name="Tong Y."/>
            <person name="Wang J."/>
            <person name="Yang H."/>
            <person name="Li Z."/>
            <person name="Wang D."/>
            <person name="Zhang A."/>
            <person name="Wang J."/>
        </authorList>
    </citation>
    <scope>NUCLEOTIDE SEQUENCE</scope>
    <source>
        <strain evidence="2">cv. G1812</strain>
    </source>
</reference>
<dbReference type="AlphaFoldDB" id="A0A8R7P1M8"/>
<proteinExistence type="predicted"/>
<evidence type="ECO:0000313" key="1">
    <source>
        <dbReference type="EnsemblPlants" id="TuG1812G0100001253.01.T01.cds332824"/>
    </source>
</evidence>
<name>A0A8R7P1M8_TRIUA</name>
<accession>A0A8R7P1M8</accession>
<dbReference type="EnsemblPlants" id="TuG1812G0100001253.01.T01">
    <property type="protein sequence ID" value="TuG1812G0100001253.01.T01.cds332824"/>
    <property type="gene ID" value="TuG1812G0100001253.01"/>
</dbReference>